<dbReference type="PANTHER" id="PTHR46401">
    <property type="entry name" value="GLYCOSYLTRANSFERASE WBBK-RELATED"/>
    <property type="match status" value="1"/>
</dbReference>
<dbReference type="CDD" id="cd03801">
    <property type="entry name" value="GT4_PimA-like"/>
    <property type="match status" value="1"/>
</dbReference>
<name>A0ABT8W753_9FLAO</name>
<feature type="domain" description="Glycosyl transferase family 1" evidence="2">
    <location>
        <begin position="196"/>
        <end position="354"/>
    </location>
</feature>
<proteinExistence type="predicted"/>
<keyword evidence="4" id="KW-1185">Reference proteome</keyword>
<evidence type="ECO:0000259" key="2">
    <source>
        <dbReference type="Pfam" id="PF00534"/>
    </source>
</evidence>
<evidence type="ECO:0000313" key="4">
    <source>
        <dbReference type="Proteomes" id="UP001176883"/>
    </source>
</evidence>
<protein>
    <submittedName>
        <fullName evidence="3">Glycosyltransferase family 4 protein</fullName>
        <ecNumber evidence="3">2.4.-.-</ecNumber>
    </submittedName>
</protein>
<gene>
    <name evidence="3" type="ORF">Q4Q35_03705</name>
</gene>
<sequence length="384" mass="44222">MKLALLAQAYLYDKTARINGTLVQLHNLAYGFKEASLEVHYIASTKDKAKLGKEIIDGIHFHWIQAETSIFSWKKMMSFYTDVLVEVKPDALYVRGRNVMQYVAGKYAKKYNIPYVWATNGDDSAEFWKNIKRLGNTNKPIYKKCLLWPIKAYEDCYINKGMKMANKIINQSEYQQKETKRILKKEGIILPSYFIKDKGANIKENKILWLANLSPNKQPHLFIELINGCSLNGWKAILGGGTLDKKYESKIISLAKEQSIEVEGKIDFKDSFRYYKSSRIYINTSKLEADGLPNAFIQSWLSGAVVLSLNHDPNNWMETYNIGFCTNGDIKALKEKLQLLINEPKRLEIMSANAVEFAEKIFTNQSIIQEYITLFKNTSKRTLR</sequence>
<dbReference type="SUPFAM" id="SSF53756">
    <property type="entry name" value="UDP-Glycosyltransferase/glycogen phosphorylase"/>
    <property type="match status" value="1"/>
</dbReference>
<dbReference type="PANTHER" id="PTHR46401:SF2">
    <property type="entry name" value="GLYCOSYLTRANSFERASE WBBK-RELATED"/>
    <property type="match status" value="1"/>
</dbReference>
<dbReference type="InterPro" id="IPR001296">
    <property type="entry name" value="Glyco_trans_1"/>
</dbReference>
<dbReference type="EMBL" id="JAUOEK010000056">
    <property type="protein sequence ID" value="MDO5968902.1"/>
    <property type="molecule type" value="Genomic_DNA"/>
</dbReference>
<reference evidence="3" key="1">
    <citation type="submission" date="2023-07" db="EMBL/GenBank/DDBJ databases">
        <title>Two novel species in the genus Flavivirga.</title>
        <authorList>
            <person name="Kwon K."/>
        </authorList>
    </citation>
    <scope>NUCLEOTIDE SEQUENCE</scope>
    <source>
        <strain evidence="3">KCTC 52353</strain>
    </source>
</reference>
<evidence type="ECO:0000256" key="1">
    <source>
        <dbReference type="ARBA" id="ARBA00022679"/>
    </source>
</evidence>
<organism evidence="3 4">
    <name type="scientific">Flavivirga aquimarina</name>
    <dbReference type="NCBI Taxonomy" id="2027862"/>
    <lineage>
        <taxon>Bacteria</taxon>
        <taxon>Pseudomonadati</taxon>
        <taxon>Bacteroidota</taxon>
        <taxon>Flavobacteriia</taxon>
        <taxon>Flavobacteriales</taxon>
        <taxon>Flavobacteriaceae</taxon>
        <taxon>Flavivirga</taxon>
    </lineage>
</organism>
<dbReference type="RefSeq" id="WP_303276586.1">
    <property type="nucleotide sequence ID" value="NZ_JAUOEK010000056.1"/>
</dbReference>
<keyword evidence="3" id="KW-0328">Glycosyltransferase</keyword>
<dbReference type="Proteomes" id="UP001176883">
    <property type="component" value="Unassembled WGS sequence"/>
</dbReference>
<dbReference type="EC" id="2.4.-.-" evidence="3"/>
<dbReference type="Pfam" id="PF00534">
    <property type="entry name" value="Glycos_transf_1"/>
    <property type="match status" value="1"/>
</dbReference>
<dbReference type="Gene3D" id="3.40.50.2000">
    <property type="entry name" value="Glycogen Phosphorylase B"/>
    <property type="match status" value="2"/>
</dbReference>
<dbReference type="GO" id="GO:0016757">
    <property type="term" value="F:glycosyltransferase activity"/>
    <property type="evidence" value="ECO:0007669"/>
    <property type="project" value="UniProtKB-KW"/>
</dbReference>
<keyword evidence="1 3" id="KW-0808">Transferase</keyword>
<comment type="caution">
    <text evidence="3">The sequence shown here is derived from an EMBL/GenBank/DDBJ whole genome shotgun (WGS) entry which is preliminary data.</text>
</comment>
<accession>A0ABT8W753</accession>
<evidence type="ECO:0000313" key="3">
    <source>
        <dbReference type="EMBL" id="MDO5968902.1"/>
    </source>
</evidence>